<accession>A0ABQ7NKC9</accession>
<reference evidence="2 3" key="1">
    <citation type="submission" date="2021-03" db="EMBL/GenBank/DDBJ databases">
        <authorList>
            <person name="King G.J."/>
            <person name="Bancroft I."/>
            <person name="Baten A."/>
            <person name="Bloomfield J."/>
            <person name="Borpatragohain P."/>
            <person name="He Z."/>
            <person name="Irish N."/>
            <person name="Irwin J."/>
            <person name="Liu K."/>
            <person name="Mauleon R.P."/>
            <person name="Moore J."/>
            <person name="Morris R."/>
            <person name="Ostergaard L."/>
            <person name="Wang B."/>
            <person name="Wells R."/>
        </authorList>
    </citation>
    <scope>NUCLEOTIDE SEQUENCE [LARGE SCALE GENOMIC DNA]</scope>
    <source>
        <strain evidence="2">R-o-18</strain>
        <tissue evidence="2">Leaf</tissue>
    </source>
</reference>
<sequence length="106" mass="12145">MLEAGEEPVGVRVLTYQSSPSINTILNDLNEDEIWYLREFARYLLSQQLKVEKNMKLGFGSPENLLGFSLREFAIITGLPCGELPKNHRNIFNNRNLIQYPIFVTG</sequence>
<comment type="caution">
    <text evidence="2">The sequence shown here is derived from an EMBL/GenBank/DDBJ whole genome shotgun (WGS) entry which is preliminary data.</text>
</comment>
<dbReference type="EMBL" id="JADBGQ010000002">
    <property type="protein sequence ID" value="KAG5411346.1"/>
    <property type="molecule type" value="Genomic_DNA"/>
</dbReference>
<gene>
    <name evidence="2" type="primary">A02g510360.1_BraROA</name>
    <name evidence="2" type="ORF">IGI04_007665</name>
</gene>
<evidence type="ECO:0000313" key="3">
    <source>
        <dbReference type="Proteomes" id="UP000823674"/>
    </source>
</evidence>
<proteinExistence type="predicted"/>
<dbReference type="InterPro" id="IPR015410">
    <property type="entry name" value="DUF1985"/>
</dbReference>
<evidence type="ECO:0000313" key="2">
    <source>
        <dbReference type="EMBL" id="KAG5411346.1"/>
    </source>
</evidence>
<organism evidence="2 3">
    <name type="scientific">Brassica rapa subsp. trilocularis</name>
    <dbReference type="NCBI Taxonomy" id="1813537"/>
    <lineage>
        <taxon>Eukaryota</taxon>
        <taxon>Viridiplantae</taxon>
        <taxon>Streptophyta</taxon>
        <taxon>Embryophyta</taxon>
        <taxon>Tracheophyta</taxon>
        <taxon>Spermatophyta</taxon>
        <taxon>Magnoliopsida</taxon>
        <taxon>eudicotyledons</taxon>
        <taxon>Gunneridae</taxon>
        <taxon>Pentapetalae</taxon>
        <taxon>rosids</taxon>
        <taxon>malvids</taxon>
        <taxon>Brassicales</taxon>
        <taxon>Brassicaceae</taxon>
        <taxon>Brassiceae</taxon>
        <taxon>Brassica</taxon>
    </lineage>
</organism>
<dbReference type="Proteomes" id="UP000823674">
    <property type="component" value="Chromosome A02"/>
</dbReference>
<protein>
    <recommendedName>
        <fullName evidence="1">DUF1985 domain-containing protein</fullName>
    </recommendedName>
</protein>
<name>A0ABQ7NKC9_BRACM</name>
<keyword evidence="3" id="KW-1185">Reference proteome</keyword>
<feature type="domain" description="DUF1985" evidence="1">
    <location>
        <begin position="45"/>
        <end position="100"/>
    </location>
</feature>
<dbReference type="Pfam" id="PF09331">
    <property type="entry name" value="DUF1985"/>
    <property type="match status" value="1"/>
</dbReference>
<evidence type="ECO:0000259" key="1">
    <source>
        <dbReference type="Pfam" id="PF09331"/>
    </source>
</evidence>